<evidence type="ECO:0000313" key="2">
    <source>
        <dbReference type="Proteomes" id="UP000184550"/>
    </source>
</evidence>
<protein>
    <submittedName>
        <fullName evidence="1">Uncharacterized protein</fullName>
    </submittedName>
</protein>
<keyword evidence="2" id="KW-1185">Reference proteome</keyword>
<accession>A0A7Z9C4L2</accession>
<name>A0A7Z9C4L2_9CYAN</name>
<dbReference type="Proteomes" id="UP000184550">
    <property type="component" value="Unassembled WGS sequence"/>
</dbReference>
<dbReference type="OrthoDB" id="573946at2"/>
<proteinExistence type="predicted"/>
<dbReference type="RefSeq" id="WP_083627029.1">
    <property type="nucleotide sequence ID" value="NZ_LR734888.1"/>
</dbReference>
<dbReference type="AlphaFoldDB" id="A0A7Z9C4L2"/>
<gene>
    <name evidence="1" type="ORF">PL8927_900157</name>
</gene>
<sequence>MKTYRFDAIIELVEEMSDDEQITLINLISQRLREKRRDEIALNIVRADEEYLHEQVFRGTVNDIMAELNR</sequence>
<dbReference type="EMBL" id="CZCU02000169">
    <property type="protein sequence ID" value="VXD25870.1"/>
    <property type="molecule type" value="Genomic_DNA"/>
</dbReference>
<comment type="caution">
    <text evidence="1">The sequence shown here is derived from an EMBL/GenBank/DDBJ whole genome shotgun (WGS) entry which is preliminary data.</text>
</comment>
<organism evidence="1 2">
    <name type="scientific">Planktothrix serta PCC 8927</name>
    <dbReference type="NCBI Taxonomy" id="671068"/>
    <lineage>
        <taxon>Bacteria</taxon>
        <taxon>Bacillati</taxon>
        <taxon>Cyanobacteriota</taxon>
        <taxon>Cyanophyceae</taxon>
        <taxon>Oscillatoriophycideae</taxon>
        <taxon>Oscillatoriales</taxon>
        <taxon>Microcoleaceae</taxon>
        <taxon>Planktothrix</taxon>
    </lineage>
</organism>
<evidence type="ECO:0000313" key="1">
    <source>
        <dbReference type="EMBL" id="VXD25870.1"/>
    </source>
</evidence>
<reference evidence="1" key="1">
    <citation type="submission" date="2019-10" db="EMBL/GenBank/DDBJ databases">
        <authorList>
            <consortium name="Genoscope - CEA"/>
            <person name="William W."/>
        </authorList>
    </citation>
    <scope>NUCLEOTIDE SEQUENCE [LARGE SCALE GENOMIC DNA]</scope>
    <source>
        <strain evidence="1">BBR_PRJEB10992</strain>
    </source>
</reference>